<evidence type="ECO:0000256" key="7">
    <source>
        <dbReference type="ARBA" id="ARBA00022801"/>
    </source>
</evidence>
<feature type="compositionally biased region" description="Acidic residues" evidence="15">
    <location>
        <begin position="1042"/>
        <end position="1053"/>
    </location>
</feature>
<comment type="subcellular location">
    <subcellularLocation>
        <location evidence="2 14">Nucleus</location>
    </subcellularLocation>
</comment>
<dbReference type="OrthoDB" id="164902at2759"/>
<dbReference type="InterPro" id="IPR027417">
    <property type="entry name" value="P-loop_NTPase"/>
</dbReference>
<feature type="domain" description="Helicase ATP-binding" evidence="16">
    <location>
        <begin position="151"/>
        <end position="319"/>
    </location>
</feature>
<dbReference type="EMBL" id="JAGSXJ010000008">
    <property type="protein sequence ID" value="KAH6689096.1"/>
    <property type="molecule type" value="Genomic_DNA"/>
</dbReference>
<dbReference type="InterPro" id="IPR001650">
    <property type="entry name" value="Helicase_C-like"/>
</dbReference>
<dbReference type="GO" id="GO:0009378">
    <property type="term" value="F:four-way junction helicase activity"/>
    <property type="evidence" value="ECO:0007669"/>
    <property type="project" value="TreeGrafter"/>
</dbReference>
<dbReference type="SMART" id="SM00487">
    <property type="entry name" value="DEXDc"/>
    <property type="match status" value="1"/>
</dbReference>
<gene>
    <name evidence="18" type="ORF">F5X68DRAFT_167816</name>
</gene>
<dbReference type="Proteomes" id="UP000770015">
    <property type="component" value="Unassembled WGS sequence"/>
</dbReference>
<evidence type="ECO:0000256" key="12">
    <source>
        <dbReference type="ARBA" id="ARBA00023242"/>
    </source>
</evidence>
<dbReference type="InterPro" id="IPR006935">
    <property type="entry name" value="Helicase/UvrB_N"/>
</dbReference>
<dbReference type="PANTHER" id="PTHR14025">
    <property type="entry name" value="FANCONI ANEMIA GROUP M FANCM FAMILY MEMBER"/>
    <property type="match status" value="1"/>
</dbReference>
<dbReference type="GO" id="GO:0016787">
    <property type="term" value="F:hydrolase activity"/>
    <property type="evidence" value="ECO:0007669"/>
    <property type="project" value="UniProtKB-KW"/>
</dbReference>
<dbReference type="Gene3D" id="1.20.1320.20">
    <property type="entry name" value="hef helicase domain"/>
    <property type="match status" value="1"/>
</dbReference>
<feature type="compositionally biased region" description="Basic and acidic residues" evidence="15">
    <location>
        <begin position="902"/>
        <end position="911"/>
    </location>
</feature>
<comment type="subunit">
    <text evidence="4 14">Interacts with the MHF histone-fold complex to form the FANCM-MHF complex.</text>
</comment>
<feature type="region of interest" description="Disordered" evidence="15">
    <location>
        <begin position="862"/>
        <end position="1006"/>
    </location>
</feature>
<dbReference type="AlphaFoldDB" id="A0A9P8VF26"/>
<evidence type="ECO:0000256" key="2">
    <source>
        <dbReference type="ARBA" id="ARBA00004123"/>
    </source>
</evidence>
<evidence type="ECO:0000256" key="9">
    <source>
        <dbReference type="ARBA" id="ARBA00022840"/>
    </source>
</evidence>
<keyword evidence="5" id="KW-0547">Nucleotide-binding</keyword>
<dbReference type="CDD" id="cd18801">
    <property type="entry name" value="SF2_C_FANCM_Hef"/>
    <property type="match status" value="1"/>
</dbReference>
<dbReference type="Pfam" id="PF00271">
    <property type="entry name" value="Helicase_C"/>
    <property type="match status" value="1"/>
</dbReference>
<dbReference type="SMART" id="SM00490">
    <property type="entry name" value="HELICc"/>
    <property type="match status" value="1"/>
</dbReference>
<keyword evidence="10" id="KW-0238">DNA-binding</keyword>
<name>A0A9P8VF26_9PEZI</name>
<dbReference type="GO" id="GO:0005524">
    <property type="term" value="F:ATP binding"/>
    <property type="evidence" value="ECO:0007669"/>
    <property type="project" value="UniProtKB-UniRule"/>
</dbReference>
<dbReference type="FunFam" id="3.40.50.300:FF:001992">
    <property type="entry name" value="ATP-dependent RNA helicase, putative"/>
    <property type="match status" value="1"/>
</dbReference>
<comment type="similarity">
    <text evidence="3 14">Belongs to the DEAD box helicase family. DEAH subfamily. FANCM sub-subfamily.</text>
</comment>
<evidence type="ECO:0000259" key="16">
    <source>
        <dbReference type="PROSITE" id="PS51192"/>
    </source>
</evidence>
<keyword evidence="19" id="KW-1185">Reference proteome</keyword>
<evidence type="ECO:0000256" key="13">
    <source>
        <dbReference type="ARBA" id="ARBA00047995"/>
    </source>
</evidence>
<protein>
    <recommendedName>
        <fullName evidence="14">ATP-dependent DNA helicase</fullName>
        <ecNumber evidence="14">3.6.4.12</ecNumber>
    </recommendedName>
</protein>
<dbReference type="GO" id="GO:0043138">
    <property type="term" value="F:3'-5' DNA helicase activity"/>
    <property type="evidence" value="ECO:0007669"/>
    <property type="project" value="InterPro"/>
</dbReference>
<keyword evidence="9" id="KW-0067">ATP-binding</keyword>
<dbReference type="PANTHER" id="PTHR14025:SF20">
    <property type="entry name" value="FANCONI ANEMIA GROUP M PROTEIN"/>
    <property type="match status" value="1"/>
</dbReference>
<comment type="function">
    <text evidence="1 14">ATP-dependent DNA helicase involved in DNA damage repair by homologous recombination and in genome maintenance. Capable of unwinding D-loops. Plays a role in limiting crossover recombinants during mitotic DNA double-strand break (DSB) repair. Component of a FANCM-MHF complex which promotes gene conversion at blocked replication forks, probably by reversal of the stalled fork.</text>
</comment>
<keyword evidence="11" id="KW-0234">DNA repair</keyword>
<dbReference type="PROSITE" id="PS51194">
    <property type="entry name" value="HELICASE_CTER"/>
    <property type="match status" value="1"/>
</dbReference>
<feature type="region of interest" description="Disordered" evidence="15">
    <location>
        <begin position="683"/>
        <end position="712"/>
    </location>
</feature>
<dbReference type="InterPro" id="IPR014001">
    <property type="entry name" value="Helicase_ATP-bd"/>
</dbReference>
<accession>A0A9P8VF26</accession>
<feature type="region of interest" description="Disordered" evidence="15">
    <location>
        <begin position="1027"/>
        <end position="1082"/>
    </location>
</feature>
<keyword evidence="7" id="KW-0378">Hydrolase</keyword>
<reference evidence="18" key="1">
    <citation type="journal article" date="2021" name="Nat. Commun.">
        <title>Genetic determinants of endophytism in the Arabidopsis root mycobiome.</title>
        <authorList>
            <person name="Mesny F."/>
            <person name="Miyauchi S."/>
            <person name="Thiergart T."/>
            <person name="Pickel B."/>
            <person name="Atanasova L."/>
            <person name="Karlsson M."/>
            <person name="Huettel B."/>
            <person name="Barry K.W."/>
            <person name="Haridas S."/>
            <person name="Chen C."/>
            <person name="Bauer D."/>
            <person name="Andreopoulos W."/>
            <person name="Pangilinan J."/>
            <person name="LaButti K."/>
            <person name="Riley R."/>
            <person name="Lipzen A."/>
            <person name="Clum A."/>
            <person name="Drula E."/>
            <person name="Henrissat B."/>
            <person name="Kohler A."/>
            <person name="Grigoriev I.V."/>
            <person name="Martin F.M."/>
            <person name="Hacquard S."/>
        </authorList>
    </citation>
    <scope>NUCLEOTIDE SEQUENCE</scope>
    <source>
        <strain evidence="18">MPI-SDFR-AT-0117</strain>
    </source>
</reference>
<dbReference type="GO" id="GO:0005634">
    <property type="term" value="C:nucleus"/>
    <property type="evidence" value="ECO:0007669"/>
    <property type="project" value="UniProtKB-SubCell"/>
</dbReference>
<dbReference type="EC" id="3.6.4.12" evidence="14"/>
<feature type="compositionally biased region" description="Basic residues" evidence="15">
    <location>
        <begin position="913"/>
        <end position="933"/>
    </location>
</feature>
<dbReference type="InterPro" id="IPR039686">
    <property type="entry name" value="FANCM/Mph1-like_ID"/>
</dbReference>
<dbReference type="CDD" id="cd18033">
    <property type="entry name" value="DEXDc_FANCM"/>
    <property type="match status" value="1"/>
</dbReference>
<feature type="domain" description="Helicase C-terminal" evidence="17">
    <location>
        <begin position="495"/>
        <end position="657"/>
    </location>
</feature>
<feature type="compositionally biased region" description="Low complexity" evidence="15">
    <location>
        <begin position="968"/>
        <end position="996"/>
    </location>
</feature>
<evidence type="ECO:0000256" key="8">
    <source>
        <dbReference type="ARBA" id="ARBA00022806"/>
    </source>
</evidence>
<evidence type="ECO:0000256" key="5">
    <source>
        <dbReference type="ARBA" id="ARBA00022741"/>
    </source>
</evidence>
<evidence type="ECO:0000256" key="14">
    <source>
        <dbReference type="RuleBase" id="RU367027"/>
    </source>
</evidence>
<dbReference type="CDD" id="cd12091">
    <property type="entry name" value="FANCM_ID"/>
    <property type="match status" value="1"/>
</dbReference>
<proteinExistence type="inferred from homology"/>
<evidence type="ECO:0000256" key="15">
    <source>
        <dbReference type="SAM" id="MobiDB-lite"/>
    </source>
</evidence>
<evidence type="ECO:0000259" key="17">
    <source>
        <dbReference type="PROSITE" id="PS51194"/>
    </source>
</evidence>
<keyword evidence="6" id="KW-0227">DNA damage</keyword>
<evidence type="ECO:0000313" key="18">
    <source>
        <dbReference type="EMBL" id="KAH6689096.1"/>
    </source>
</evidence>
<evidence type="ECO:0000256" key="1">
    <source>
        <dbReference type="ARBA" id="ARBA00003813"/>
    </source>
</evidence>
<dbReference type="GO" id="GO:0045003">
    <property type="term" value="P:double-strand break repair via synthesis-dependent strand annealing"/>
    <property type="evidence" value="ECO:0007669"/>
    <property type="project" value="TreeGrafter"/>
</dbReference>
<dbReference type="GO" id="GO:0000400">
    <property type="term" value="F:four-way junction DNA binding"/>
    <property type="evidence" value="ECO:0007669"/>
    <property type="project" value="TreeGrafter"/>
</dbReference>
<dbReference type="GO" id="GO:0036297">
    <property type="term" value="P:interstrand cross-link repair"/>
    <property type="evidence" value="ECO:0007669"/>
    <property type="project" value="TreeGrafter"/>
</dbReference>
<evidence type="ECO:0000256" key="6">
    <source>
        <dbReference type="ARBA" id="ARBA00022763"/>
    </source>
</evidence>
<dbReference type="Gene3D" id="3.40.50.300">
    <property type="entry name" value="P-loop containing nucleotide triphosphate hydrolases"/>
    <property type="match status" value="2"/>
</dbReference>
<sequence length="1082" mass="120514">MDSDEYDDIADEDLAEALTQSENFGGSFTGAPGRGASSMATGNAKTGLSEFDDLPTDAFSSSPEPGYGAAISRAPQHDVARKQPGVYRQTTLFGETLEPIEGDRPLAPGLGRVYRGDKPDVPTQHVLDLKALKTWVYPKNLGAIRDYQYSIVKNGLFNNTLVALPTGLGKTFIAAAIMLNYYRWTKTSKIIFVAPTKPLVAQQVDACFNIVGISRSDTTMLTGECAPALRADEWKTKRVFFMTPQTLLNDISRGYADPKSIVLLVIDEAHRATGEYAYAKVTKQIRRFNPYFRILALTATPGSKVDTVQEVMDNLGISHTEIRTEDSIDIRQYVHTRNIDQRLLDPSDEMCEIKRLFTLALKPLMDKLSQQNVYYGRDPMAITTYGLMKQQKEWFQSTAKSKPEGVQNMMRAIFVILMSLAHSIKLLNFHGIKPFYDNMKEFRAEVESKTGEKGSKFKKQIVADASFQEMMDRIESWMRIPDFVGHPKLTELANTILNHFIDAEARGETTRAIVFSEYRDSAEEIVRALNIHRPMIKATVFVGQADSKRSSGMKQSEQIQTVERFKEGHHNVLVATSIGEEGLDIGQVDLIVCYDASSSPIRMLQRMGRTGRKREGNVVLLLMKGKEADNFANARDSYESMQKLICEGSQFNFRHDLSPRIFPRDIKPEVDIRFIDIPIENTQDNALPEPRKRKTAPRGKKVPPKKFHMPDGVETGFMKASDLGKAPSAAKKGRAKKTAPPVPTELDDVAELPPWEHVLLNTRQTAELNRSYRYLPASEPQEVEYPSLVAHPLAQRDPRPVGRVKHGKRTKMFVGLMSKLAEDFYRSPSDAWTYPYGETDSSRWKELPGPDFASDVDTAREAPEAVEISDDEVSDEPQPKRRKTTKAPRKSAVRAPVVDDAAASHDDDATPRPRGRKPKAKPKKRKPAARKRAGINSDELGDDCERSSDVLDTDGSDSGGDLDDFVVGDDQPISSLPASSNLPTSPTSSPAPARRNGATVSQPFYVPTQFTATQESADELPDIDMLTASAKKKRPSLPTVIDESDDTELGDEDLLPRKQTGRLQRRRPVVDDSDDGEGTDYS</sequence>
<evidence type="ECO:0000313" key="19">
    <source>
        <dbReference type="Proteomes" id="UP000770015"/>
    </source>
</evidence>
<evidence type="ECO:0000256" key="10">
    <source>
        <dbReference type="ARBA" id="ARBA00023125"/>
    </source>
</evidence>
<feature type="compositionally biased region" description="Basic residues" evidence="15">
    <location>
        <begin position="691"/>
        <end position="707"/>
    </location>
</feature>
<keyword evidence="8" id="KW-0347">Helicase</keyword>
<feature type="compositionally biased region" description="Acidic residues" evidence="15">
    <location>
        <begin position="951"/>
        <end position="967"/>
    </location>
</feature>
<dbReference type="FunFam" id="3.40.50.300:FF:000861">
    <property type="entry name" value="Fanconi anemia, complementation group M"/>
    <property type="match status" value="1"/>
</dbReference>
<feature type="region of interest" description="Disordered" evidence="15">
    <location>
        <begin position="725"/>
        <end position="747"/>
    </location>
</feature>
<dbReference type="Pfam" id="PF04851">
    <property type="entry name" value="ResIII"/>
    <property type="match status" value="1"/>
</dbReference>
<evidence type="ECO:0000256" key="11">
    <source>
        <dbReference type="ARBA" id="ARBA00023204"/>
    </source>
</evidence>
<organism evidence="18 19">
    <name type="scientific">Plectosphaerella plurivora</name>
    <dbReference type="NCBI Taxonomy" id="936078"/>
    <lineage>
        <taxon>Eukaryota</taxon>
        <taxon>Fungi</taxon>
        <taxon>Dikarya</taxon>
        <taxon>Ascomycota</taxon>
        <taxon>Pezizomycotina</taxon>
        <taxon>Sordariomycetes</taxon>
        <taxon>Hypocreomycetidae</taxon>
        <taxon>Glomerellales</taxon>
        <taxon>Plectosphaerellaceae</taxon>
        <taxon>Plectosphaerella</taxon>
    </lineage>
</organism>
<comment type="catalytic activity">
    <reaction evidence="13 14">
        <text>ATP + H2O = ADP + phosphate + H(+)</text>
        <dbReference type="Rhea" id="RHEA:13065"/>
        <dbReference type="ChEBI" id="CHEBI:15377"/>
        <dbReference type="ChEBI" id="CHEBI:15378"/>
        <dbReference type="ChEBI" id="CHEBI:30616"/>
        <dbReference type="ChEBI" id="CHEBI:43474"/>
        <dbReference type="ChEBI" id="CHEBI:456216"/>
        <dbReference type="EC" id="3.6.4.12"/>
    </reaction>
</comment>
<keyword evidence="12" id="KW-0539">Nucleus</keyword>
<dbReference type="PROSITE" id="PS51192">
    <property type="entry name" value="HELICASE_ATP_BIND_1"/>
    <property type="match status" value="1"/>
</dbReference>
<dbReference type="InterPro" id="IPR044749">
    <property type="entry name" value="FANCM_DEXDc"/>
</dbReference>
<evidence type="ECO:0000256" key="3">
    <source>
        <dbReference type="ARBA" id="ARBA00009889"/>
    </source>
</evidence>
<dbReference type="SUPFAM" id="SSF52540">
    <property type="entry name" value="P-loop containing nucleoside triphosphate hydrolases"/>
    <property type="match status" value="1"/>
</dbReference>
<feature type="compositionally biased region" description="Basic residues" evidence="15">
    <location>
        <begin position="880"/>
        <end position="892"/>
    </location>
</feature>
<feature type="region of interest" description="Disordered" evidence="15">
    <location>
        <begin position="20"/>
        <end position="70"/>
    </location>
</feature>
<feature type="compositionally biased region" description="Acidic residues" evidence="15">
    <location>
        <begin position="1071"/>
        <end position="1082"/>
    </location>
</feature>
<evidence type="ECO:0000256" key="4">
    <source>
        <dbReference type="ARBA" id="ARBA00011390"/>
    </source>
</evidence>
<comment type="caution">
    <text evidence="18">The sequence shown here is derived from an EMBL/GenBank/DDBJ whole genome shotgun (WGS) entry which is preliminary data.</text>
</comment>